<organism evidence="2 3">
    <name type="scientific">Actinidia rufa</name>
    <dbReference type="NCBI Taxonomy" id="165716"/>
    <lineage>
        <taxon>Eukaryota</taxon>
        <taxon>Viridiplantae</taxon>
        <taxon>Streptophyta</taxon>
        <taxon>Embryophyta</taxon>
        <taxon>Tracheophyta</taxon>
        <taxon>Spermatophyta</taxon>
        <taxon>Magnoliopsida</taxon>
        <taxon>eudicotyledons</taxon>
        <taxon>Gunneridae</taxon>
        <taxon>Pentapetalae</taxon>
        <taxon>asterids</taxon>
        <taxon>Ericales</taxon>
        <taxon>Actinidiaceae</taxon>
        <taxon>Actinidia</taxon>
    </lineage>
</organism>
<feature type="compositionally biased region" description="Polar residues" evidence="1">
    <location>
        <begin position="23"/>
        <end position="36"/>
    </location>
</feature>
<dbReference type="Proteomes" id="UP000585474">
    <property type="component" value="Unassembled WGS sequence"/>
</dbReference>
<accession>A0A7J0EK92</accession>
<protein>
    <submittedName>
        <fullName evidence="2">Uncharacterized protein</fullName>
    </submittedName>
</protein>
<dbReference type="AlphaFoldDB" id="A0A7J0EK92"/>
<sequence>MLKDHDGLRIFGPLAGPAHIRRPTQNQVHKVSQAQNKPRFDAHGYARRKPKAGKCQMMDADMMEEETATPPTPMPEMTLNSDQGDGGGGDAVRDLLALARQLIDQGKPSQALQSDG</sequence>
<evidence type="ECO:0000313" key="2">
    <source>
        <dbReference type="EMBL" id="GFY86047.1"/>
    </source>
</evidence>
<evidence type="ECO:0000256" key="1">
    <source>
        <dbReference type="SAM" id="MobiDB-lite"/>
    </source>
</evidence>
<reference evidence="2 3" key="1">
    <citation type="submission" date="2019-07" db="EMBL/GenBank/DDBJ databases">
        <title>De Novo Assembly of kiwifruit Actinidia rufa.</title>
        <authorList>
            <person name="Sugita-Konishi S."/>
            <person name="Sato K."/>
            <person name="Mori E."/>
            <person name="Abe Y."/>
            <person name="Kisaki G."/>
            <person name="Hamano K."/>
            <person name="Suezawa K."/>
            <person name="Otani M."/>
            <person name="Fukuda T."/>
            <person name="Manabe T."/>
            <person name="Gomi K."/>
            <person name="Tabuchi M."/>
            <person name="Akimitsu K."/>
            <person name="Kataoka I."/>
        </authorList>
    </citation>
    <scope>NUCLEOTIDE SEQUENCE [LARGE SCALE GENOMIC DNA]</scope>
    <source>
        <strain evidence="3">cv. Fuchu</strain>
    </source>
</reference>
<feature type="region of interest" description="Disordered" evidence="1">
    <location>
        <begin position="13"/>
        <end position="93"/>
    </location>
</feature>
<name>A0A7J0EK92_9ERIC</name>
<evidence type="ECO:0000313" key="3">
    <source>
        <dbReference type="Proteomes" id="UP000585474"/>
    </source>
</evidence>
<keyword evidence="3" id="KW-1185">Reference proteome</keyword>
<comment type="caution">
    <text evidence="2">The sequence shown here is derived from an EMBL/GenBank/DDBJ whole genome shotgun (WGS) entry which is preliminary data.</text>
</comment>
<dbReference type="EMBL" id="BJWL01000004">
    <property type="protein sequence ID" value="GFY86047.1"/>
    <property type="molecule type" value="Genomic_DNA"/>
</dbReference>
<proteinExistence type="predicted"/>
<gene>
    <name evidence="2" type="ORF">Acr_04g0007850</name>
</gene>